<keyword evidence="1" id="KW-0472">Membrane</keyword>
<dbReference type="AlphaFoldDB" id="A0A1I1SJD7"/>
<accession>A0A1I1SJD7</accession>
<keyword evidence="3" id="KW-1185">Reference proteome</keyword>
<dbReference type="STRING" id="119641.SAMN05421842_1537"/>
<name>A0A1I1SJD7_9CLOT</name>
<feature type="transmembrane region" description="Helical" evidence="1">
    <location>
        <begin position="79"/>
        <end position="108"/>
    </location>
</feature>
<dbReference type="Proteomes" id="UP000199263">
    <property type="component" value="Unassembled WGS sequence"/>
</dbReference>
<evidence type="ECO:0000256" key="1">
    <source>
        <dbReference type="SAM" id="Phobius"/>
    </source>
</evidence>
<sequence>MSEQTFALGKDEKIVSKNLLSFSLILFFIKSSFEITNKRLVGQVPNLLWIFPIGKNTVTYPLKNIAGVRLDNKFSLKRFIIGLILIFIGLSNFSSLFIVFIIGIFVLISTFEIFFVVQNTAGATMSYAVSPLEKAQAQQLINELNQIIADNV</sequence>
<gene>
    <name evidence="2" type="ORF">SAMN05421842_1537</name>
</gene>
<keyword evidence="1" id="KW-1133">Transmembrane helix</keyword>
<dbReference type="EMBL" id="FOMG01000053">
    <property type="protein sequence ID" value="SFD46584.1"/>
    <property type="molecule type" value="Genomic_DNA"/>
</dbReference>
<keyword evidence="1" id="KW-0812">Transmembrane</keyword>
<dbReference type="OrthoDB" id="2939557at2"/>
<evidence type="ECO:0000313" key="3">
    <source>
        <dbReference type="Proteomes" id="UP000199263"/>
    </source>
</evidence>
<reference evidence="2 3" key="1">
    <citation type="submission" date="2016-10" db="EMBL/GenBank/DDBJ databases">
        <authorList>
            <person name="de Groot N.N."/>
        </authorList>
    </citation>
    <scope>NUCLEOTIDE SEQUENCE [LARGE SCALE GENOMIC DNA]</scope>
    <source>
        <strain evidence="2 3">DSM 12992</strain>
    </source>
</reference>
<organism evidence="2 3">
    <name type="scientific">Clostridium uliginosum</name>
    <dbReference type="NCBI Taxonomy" id="119641"/>
    <lineage>
        <taxon>Bacteria</taxon>
        <taxon>Bacillati</taxon>
        <taxon>Bacillota</taxon>
        <taxon>Clostridia</taxon>
        <taxon>Eubacteriales</taxon>
        <taxon>Clostridiaceae</taxon>
        <taxon>Clostridium</taxon>
    </lineage>
</organism>
<dbReference type="RefSeq" id="WP_090094470.1">
    <property type="nucleotide sequence ID" value="NZ_FOMG01000053.1"/>
</dbReference>
<protein>
    <submittedName>
        <fullName evidence="2">Uncharacterized protein</fullName>
    </submittedName>
</protein>
<proteinExistence type="predicted"/>
<evidence type="ECO:0000313" key="2">
    <source>
        <dbReference type="EMBL" id="SFD46584.1"/>
    </source>
</evidence>